<dbReference type="Proteomes" id="UP000263012">
    <property type="component" value="Chromosome"/>
</dbReference>
<proteinExistence type="predicted"/>
<gene>
    <name evidence="2" type="ORF">AArcSl_2287</name>
</gene>
<dbReference type="AlphaFoldDB" id="A0A343TLD8"/>
<reference evidence="3" key="1">
    <citation type="submission" date="2017-11" db="EMBL/GenBank/DDBJ databases">
        <title>Phenotypic and genomic properties of facultatively anaerobic sulfur-reducing natronoarchaea from hypersaline soda lakes.</title>
        <authorList>
            <person name="Sorokin D.Y."/>
            <person name="Kublanov I.V."/>
            <person name="Roman P."/>
            <person name="Sinninghe Damste J.S."/>
            <person name="Golyshin P.N."/>
            <person name="Rojo D."/>
            <person name="Ciordia S."/>
            <person name="Mena M.D.C."/>
            <person name="Ferrer M."/>
            <person name="Messina E."/>
            <person name="Smedile F."/>
            <person name="La Spada G."/>
            <person name="La Cono V."/>
            <person name="Yakimov M.M."/>
        </authorList>
    </citation>
    <scope>NUCLEOTIDE SEQUENCE [LARGE SCALE GENOMIC DNA]</scope>
    <source>
        <strain evidence="3">AArc-Sl</strain>
    </source>
</reference>
<evidence type="ECO:0000313" key="2">
    <source>
        <dbReference type="EMBL" id="AUX09910.1"/>
    </source>
</evidence>
<dbReference type="KEGG" id="hdf:AArcSl_2287"/>
<name>A0A343TLD8_9EURY</name>
<organism evidence="2 3">
    <name type="scientific">Halalkaliarchaeum desulfuricum</name>
    <dbReference type="NCBI Taxonomy" id="2055893"/>
    <lineage>
        <taxon>Archaea</taxon>
        <taxon>Methanobacteriati</taxon>
        <taxon>Methanobacteriota</taxon>
        <taxon>Stenosarchaea group</taxon>
        <taxon>Halobacteria</taxon>
        <taxon>Halobacteriales</taxon>
        <taxon>Haloferacaceae</taxon>
        <taxon>Halalkaliarchaeum</taxon>
    </lineage>
</organism>
<accession>A0A343TLD8</accession>
<sequence length="153" mass="17285">MAKERNQSFEENEAWNNESDTWGVDPEERNYRGLMGEFAFAEYADLVVDTSTSRWGDGGKDFAAEINGKPADIDVKTSNKEPKALMVKEYAVDADYYVLGHLDGYEVTFFGGAWKDSITNGVRKESPFGHVNYTLGIDYLEPLPEPDKVTLRR</sequence>
<evidence type="ECO:0008006" key="4">
    <source>
        <dbReference type="Google" id="ProtNLM"/>
    </source>
</evidence>
<feature type="region of interest" description="Disordered" evidence="1">
    <location>
        <begin position="1"/>
        <end position="26"/>
    </location>
</feature>
<evidence type="ECO:0000313" key="3">
    <source>
        <dbReference type="Proteomes" id="UP000263012"/>
    </source>
</evidence>
<keyword evidence="3" id="KW-1185">Reference proteome</keyword>
<dbReference type="EMBL" id="CP025066">
    <property type="protein sequence ID" value="AUX09910.1"/>
    <property type="molecule type" value="Genomic_DNA"/>
</dbReference>
<evidence type="ECO:0000256" key="1">
    <source>
        <dbReference type="SAM" id="MobiDB-lite"/>
    </source>
</evidence>
<protein>
    <recommendedName>
        <fullName evidence="4">PD(D/E)XK endonuclease domain-containing protein</fullName>
    </recommendedName>
</protein>